<proteinExistence type="predicted"/>
<feature type="region of interest" description="Disordered" evidence="5">
    <location>
        <begin position="270"/>
        <end position="315"/>
    </location>
</feature>
<evidence type="ECO:0000256" key="1">
    <source>
        <dbReference type="ARBA" id="ARBA00004123"/>
    </source>
</evidence>
<accession>A0AA35RXF9</accession>
<feature type="compositionally biased region" description="Basic residues" evidence="5">
    <location>
        <begin position="78"/>
        <end position="87"/>
    </location>
</feature>
<dbReference type="AlphaFoldDB" id="A0AA35RXF9"/>
<name>A0AA35RXF9_GEOBA</name>
<dbReference type="PANTHER" id="PTHR10270:SF324">
    <property type="entry name" value="SOX DOMAIN-CONTAINING PROTEIN DICHAETE-RELATED"/>
    <property type="match status" value="1"/>
</dbReference>
<dbReference type="PANTHER" id="PTHR10270">
    <property type="entry name" value="SOX TRANSCRIPTION FACTOR"/>
    <property type="match status" value="1"/>
</dbReference>
<organism evidence="7 8">
    <name type="scientific">Geodia barretti</name>
    <name type="common">Barrett's horny sponge</name>
    <dbReference type="NCBI Taxonomy" id="519541"/>
    <lineage>
        <taxon>Eukaryota</taxon>
        <taxon>Metazoa</taxon>
        <taxon>Porifera</taxon>
        <taxon>Demospongiae</taxon>
        <taxon>Heteroscleromorpha</taxon>
        <taxon>Tetractinellida</taxon>
        <taxon>Astrophorina</taxon>
        <taxon>Geodiidae</taxon>
        <taxon>Geodia</taxon>
    </lineage>
</organism>
<evidence type="ECO:0000256" key="5">
    <source>
        <dbReference type="SAM" id="MobiDB-lite"/>
    </source>
</evidence>
<protein>
    <submittedName>
        <fullName evidence="7">Transcription factor SOX-14</fullName>
    </submittedName>
</protein>
<dbReference type="InterPro" id="IPR050140">
    <property type="entry name" value="SRY-related_HMG-box_TF-like"/>
</dbReference>
<evidence type="ECO:0000313" key="7">
    <source>
        <dbReference type="EMBL" id="CAI8019484.1"/>
    </source>
</evidence>
<keyword evidence="2 4" id="KW-0238">DNA-binding</keyword>
<comment type="subcellular location">
    <subcellularLocation>
        <location evidence="1">Nucleus</location>
    </subcellularLocation>
</comment>
<feature type="domain" description="HMG box" evidence="6">
    <location>
        <begin position="11"/>
        <end position="79"/>
    </location>
</feature>
<comment type="caution">
    <text evidence="7">The sequence shown here is derived from an EMBL/GenBank/DDBJ whole genome shotgun (WGS) entry which is preliminary data.</text>
</comment>
<dbReference type="Pfam" id="PF00505">
    <property type="entry name" value="HMG_box"/>
    <property type="match status" value="1"/>
</dbReference>
<dbReference type="InterPro" id="IPR009071">
    <property type="entry name" value="HMG_box_dom"/>
</dbReference>
<evidence type="ECO:0000256" key="2">
    <source>
        <dbReference type="ARBA" id="ARBA00023125"/>
    </source>
</evidence>
<dbReference type="SUPFAM" id="SSF47095">
    <property type="entry name" value="HMG-box"/>
    <property type="match status" value="1"/>
</dbReference>
<reference evidence="7" key="1">
    <citation type="submission" date="2023-03" db="EMBL/GenBank/DDBJ databases">
        <authorList>
            <person name="Steffen K."/>
            <person name="Cardenas P."/>
        </authorList>
    </citation>
    <scope>NUCLEOTIDE SEQUENCE</scope>
</reference>
<dbReference type="PROSITE" id="PS50118">
    <property type="entry name" value="HMG_BOX_2"/>
    <property type="match status" value="1"/>
</dbReference>
<feature type="compositionally biased region" description="Polar residues" evidence="5">
    <location>
        <begin position="299"/>
        <end position="315"/>
    </location>
</feature>
<feature type="DNA-binding region" description="HMG box" evidence="4">
    <location>
        <begin position="11"/>
        <end position="79"/>
    </location>
</feature>
<dbReference type="GO" id="GO:0005634">
    <property type="term" value="C:nucleus"/>
    <property type="evidence" value="ECO:0007669"/>
    <property type="project" value="UniProtKB-SubCell"/>
</dbReference>
<dbReference type="Proteomes" id="UP001174909">
    <property type="component" value="Unassembled WGS sequence"/>
</dbReference>
<dbReference type="CDD" id="cd22028">
    <property type="entry name" value="HMG-box_SoxA_SoxB_SoxG"/>
    <property type="match status" value="1"/>
</dbReference>
<dbReference type="GO" id="GO:0030154">
    <property type="term" value="P:cell differentiation"/>
    <property type="evidence" value="ECO:0007669"/>
    <property type="project" value="TreeGrafter"/>
</dbReference>
<dbReference type="Gene3D" id="1.10.30.10">
    <property type="entry name" value="High mobility group box domain"/>
    <property type="match status" value="1"/>
</dbReference>
<dbReference type="EMBL" id="CASHTH010001755">
    <property type="protein sequence ID" value="CAI8019484.1"/>
    <property type="molecule type" value="Genomic_DNA"/>
</dbReference>
<dbReference type="GO" id="GO:0001228">
    <property type="term" value="F:DNA-binding transcription activator activity, RNA polymerase II-specific"/>
    <property type="evidence" value="ECO:0007669"/>
    <property type="project" value="TreeGrafter"/>
</dbReference>
<dbReference type="FunFam" id="1.10.30.10:FF:000002">
    <property type="entry name" value="transcription factor Sox-2"/>
    <property type="match status" value="1"/>
</dbReference>
<gene>
    <name evidence="7" type="ORF">GBAR_LOCUS11712</name>
</gene>
<feature type="compositionally biased region" description="Low complexity" evidence="5">
    <location>
        <begin position="270"/>
        <end position="298"/>
    </location>
</feature>
<dbReference type="GO" id="GO:0000122">
    <property type="term" value="P:negative regulation of transcription by RNA polymerase II"/>
    <property type="evidence" value="ECO:0007669"/>
    <property type="project" value="TreeGrafter"/>
</dbReference>
<evidence type="ECO:0000256" key="3">
    <source>
        <dbReference type="ARBA" id="ARBA00023242"/>
    </source>
</evidence>
<evidence type="ECO:0000256" key="4">
    <source>
        <dbReference type="PROSITE-ProRule" id="PRU00267"/>
    </source>
</evidence>
<dbReference type="GO" id="GO:0000978">
    <property type="term" value="F:RNA polymerase II cis-regulatory region sequence-specific DNA binding"/>
    <property type="evidence" value="ECO:0007669"/>
    <property type="project" value="TreeGrafter"/>
</dbReference>
<feature type="region of interest" description="Disordered" evidence="5">
    <location>
        <begin position="77"/>
        <end position="96"/>
    </location>
</feature>
<dbReference type="InterPro" id="IPR036910">
    <property type="entry name" value="HMG_box_dom_sf"/>
</dbReference>
<evidence type="ECO:0000313" key="8">
    <source>
        <dbReference type="Proteomes" id="UP001174909"/>
    </source>
</evidence>
<evidence type="ECO:0000259" key="6">
    <source>
        <dbReference type="PROSITE" id="PS50118"/>
    </source>
</evidence>
<keyword evidence="3 4" id="KW-0539">Nucleus</keyword>
<dbReference type="SMART" id="SM00398">
    <property type="entry name" value="HMG"/>
    <property type="match status" value="1"/>
</dbReference>
<sequence length="417" mass="44223">MTIMSRSPDHIKRPMNAFMVWSKQRRKELAQENPRMHNSELSKRLGAEWKALNEAAKRPYIDEAKKIREQHMIDHPGYRYRPRRKPKNPASLFNNGKRAGNMSAYPLPGITGPACGHPSFAGTAAAQPLQIVMQPGMQPVVSSTSAAAFSGKAFSSMAGATPLVAPAGTVSYILQSAKPGMMPTVPQFTPVAMYSSPHQQVSHVSPTHPASSPTFFTNAGAISYATQHTPVITTTASALEALRAGSGTEILKSVTVQNLEAQGLIRAAGSSVSGVDSASTTSGVSSLSESASPLQAESDTSVRSTASPQISSLHTTSGSPMNFPLYSPAPLGYFLQSHGGQTFQTLRSVSSMPDLHTTITTAAQAQTATSVQRHSSNCACLNCSIYKQQPTMATAGMPGQPTYILVQAPTAQVHETK</sequence>
<keyword evidence="8" id="KW-1185">Reference proteome</keyword>